<evidence type="ECO:0000256" key="1">
    <source>
        <dbReference type="SAM" id="MobiDB-lite"/>
    </source>
</evidence>
<evidence type="ECO:0000313" key="3">
    <source>
        <dbReference type="EMBL" id="XCB35484.1"/>
    </source>
</evidence>
<dbReference type="KEGG" id="tpsc:RBB77_11450"/>
<dbReference type="InterPro" id="IPR003779">
    <property type="entry name" value="CMD-like"/>
</dbReference>
<dbReference type="Pfam" id="PF02627">
    <property type="entry name" value="CMD"/>
    <property type="match status" value="1"/>
</dbReference>
<sequence length="169" mass="18475">MNEPRLKYGQLAPNGLAKMTALEHYLNTETGLEASLLGFVRLKISLMNGCEYCVRVHTAELKKMNETKKRVADVGDWRGSEAYTKRERAALAWAEGVTNIQEGHAPDAVYDELREHFDEVETVNLTLAITTMNAWNRIAISLGRGPEQESSGQGVAALTGATEPGGVKG</sequence>
<feature type="region of interest" description="Disordered" evidence="1">
    <location>
        <begin position="146"/>
        <end position="169"/>
    </location>
</feature>
<proteinExistence type="predicted"/>
<dbReference type="InterPro" id="IPR004675">
    <property type="entry name" value="AhpD_core"/>
</dbReference>
<evidence type="ECO:0000259" key="2">
    <source>
        <dbReference type="Pfam" id="PF02627"/>
    </source>
</evidence>
<dbReference type="SUPFAM" id="SSF69118">
    <property type="entry name" value="AhpD-like"/>
    <property type="match status" value="1"/>
</dbReference>
<dbReference type="EMBL" id="CP132942">
    <property type="protein sequence ID" value="XCB35484.1"/>
    <property type="molecule type" value="Genomic_DNA"/>
</dbReference>
<gene>
    <name evidence="3" type="ORF">RBB77_11450</name>
</gene>
<dbReference type="NCBIfam" id="TIGR00778">
    <property type="entry name" value="ahpD_dom"/>
    <property type="match status" value="1"/>
</dbReference>
<dbReference type="AlphaFoldDB" id="A0AAU7ZX48"/>
<reference evidence="3" key="2">
    <citation type="journal article" date="2024" name="Environ. Microbiol.">
        <title>Genome analysis and description of Tunturibacter gen. nov. expands the diversity of Terriglobia in tundra soils.</title>
        <authorList>
            <person name="Messyasz A."/>
            <person name="Mannisto M.K."/>
            <person name="Kerkhof L.J."/>
            <person name="Haggblom M.M."/>
        </authorList>
    </citation>
    <scope>NUCLEOTIDE SEQUENCE</scope>
    <source>
        <strain evidence="3">X5P6</strain>
    </source>
</reference>
<protein>
    <submittedName>
        <fullName evidence="3">Carboxymuconolactone decarboxylase family protein</fullName>
    </submittedName>
</protein>
<dbReference type="InterPro" id="IPR029032">
    <property type="entry name" value="AhpD-like"/>
</dbReference>
<dbReference type="PANTHER" id="PTHR34846">
    <property type="entry name" value="4-CARBOXYMUCONOLACTONE DECARBOXYLASE FAMILY PROTEIN (AFU_ORTHOLOGUE AFUA_6G11590)"/>
    <property type="match status" value="1"/>
</dbReference>
<name>A0AAU7ZX48_9BACT</name>
<organism evidence="3">
    <name type="scientific">Tunturiibacter psychrotolerans</name>
    <dbReference type="NCBI Taxonomy" id="3069686"/>
    <lineage>
        <taxon>Bacteria</taxon>
        <taxon>Pseudomonadati</taxon>
        <taxon>Acidobacteriota</taxon>
        <taxon>Terriglobia</taxon>
        <taxon>Terriglobales</taxon>
        <taxon>Acidobacteriaceae</taxon>
        <taxon>Tunturiibacter</taxon>
    </lineage>
</organism>
<feature type="domain" description="Carboxymuconolactone decarboxylase-like" evidence="2">
    <location>
        <begin position="16"/>
        <end position="95"/>
    </location>
</feature>
<dbReference type="GO" id="GO:0051920">
    <property type="term" value="F:peroxiredoxin activity"/>
    <property type="evidence" value="ECO:0007669"/>
    <property type="project" value="InterPro"/>
</dbReference>
<dbReference type="Gene3D" id="1.20.1290.10">
    <property type="entry name" value="AhpD-like"/>
    <property type="match status" value="1"/>
</dbReference>
<reference evidence="3" key="1">
    <citation type="submission" date="2023-08" db="EMBL/GenBank/DDBJ databases">
        <authorList>
            <person name="Messyasz A."/>
            <person name="Mannisto M.K."/>
            <person name="Kerkhof L.J."/>
            <person name="Haggblom M."/>
        </authorList>
    </citation>
    <scope>NUCLEOTIDE SEQUENCE</scope>
    <source>
        <strain evidence="3">X5P6</strain>
    </source>
</reference>
<dbReference type="PANTHER" id="PTHR34846:SF10">
    <property type="entry name" value="CYTOPLASMIC PROTEIN"/>
    <property type="match status" value="1"/>
</dbReference>
<accession>A0AAU7ZX48</accession>
<dbReference type="RefSeq" id="WP_353067557.1">
    <property type="nucleotide sequence ID" value="NZ_CP132942.1"/>
</dbReference>